<organism evidence="1 2">
    <name type="scientific">Saguinus oedipus</name>
    <name type="common">Cotton-top tamarin</name>
    <name type="synonym">Oedipomidas oedipus</name>
    <dbReference type="NCBI Taxonomy" id="9490"/>
    <lineage>
        <taxon>Eukaryota</taxon>
        <taxon>Metazoa</taxon>
        <taxon>Chordata</taxon>
        <taxon>Craniata</taxon>
        <taxon>Vertebrata</taxon>
        <taxon>Euteleostomi</taxon>
        <taxon>Mammalia</taxon>
        <taxon>Eutheria</taxon>
        <taxon>Euarchontoglires</taxon>
        <taxon>Primates</taxon>
        <taxon>Haplorrhini</taxon>
        <taxon>Platyrrhini</taxon>
        <taxon>Cebidae</taxon>
        <taxon>Callitrichinae</taxon>
        <taxon>Saguinus</taxon>
    </lineage>
</organism>
<dbReference type="Proteomes" id="UP001266305">
    <property type="component" value="Unassembled WGS sequence"/>
</dbReference>
<gene>
    <name evidence="1" type="ORF">P7K49_026656</name>
</gene>
<dbReference type="EMBL" id="JASSZA010000013">
    <property type="protein sequence ID" value="KAK2095240.1"/>
    <property type="molecule type" value="Genomic_DNA"/>
</dbReference>
<dbReference type="InterPro" id="IPR027861">
    <property type="entry name" value="TMEM249"/>
</dbReference>
<evidence type="ECO:0000313" key="2">
    <source>
        <dbReference type="Proteomes" id="UP001266305"/>
    </source>
</evidence>
<comment type="caution">
    <text evidence="1">The sequence shown here is derived from an EMBL/GenBank/DDBJ whole genome shotgun (WGS) entry which is preliminary data.</text>
</comment>
<sequence length="159" mass="17907">MLLLGPAALENLLSQIPKRQIRKGRARGLRTTSFGWRFRLWSLGLFCPERHLARRLKNNSFYPFEQQQPNGALGGTGPCSWGRKRSGLVAAASSSPARTQLLRAKPWRRHPRLRAARASSHAAPPLVFVLEYYLDTLWKGMLLFIVCAVLVSVSSLREV</sequence>
<keyword evidence="2" id="KW-1185">Reference proteome</keyword>
<evidence type="ECO:0000313" key="1">
    <source>
        <dbReference type="EMBL" id="KAK2095240.1"/>
    </source>
</evidence>
<reference evidence="1 2" key="1">
    <citation type="submission" date="2023-05" db="EMBL/GenBank/DDBJ databases">
        <title>B98-5 Cell Line De Novo Hybrid Assembly: An Optical Mapping Approach.</title>
        <authorList>
            <person name="Kananen K."/>
            <person name="Auerbach J.A."/>
            <person name="Kautto E."/>
            <person name="Blachly J.S."/>
        </authorList>
    </citation>
    <scope>NUCLEOTIDE SEQUENCE [LARGE SCALE GENOMIC DNA]</scope>
    <source>
        <strain evidence="1">B95-8</strain>
        <tissue evidence="1">Cell line</tissue>
    </source>
</reference>
<name>A0ABQ9UDZ4_SAGOE</name>
<protein>
    <submittedName>
        <fullName evidence="1">Uncharacterized protein</fullName>
    </submittedName>
</protein>
<dbReference type="PANTHER" id="PTHR35442:SF1">
    <property type="entry name" value="CATION CHANNEL SPERM-ASSOCIATED AUXILIARY SUBUNIT TMEM249"/>
    <property type="match status" value="1"/>
</dbReference>
<dbReference type="Pfam" id="PF15158">
    <property type="entry name" value="TMEM249"/>
    <property type="match status" value="1"/>
</dbReference>
<proteinExistence type="predicted"/>
<accession>A0ABQ9UDZ4</accession>
<dbReference type="PANTHER" id="PTHR35442">
    <property type="entry name" value="TRANSMEMBRANE PROTEIN 249"/>
    <property type="match status" value="1"/>
</dbReference>